<feature type="domain" description="Double-GTPase 2" evidence="1">
    <location>
        <begin position="128"/>
        <end position="327"/>
    </location>
</feature>
<gene>
    <name evidence="2" type="ORF">AN957_05315</name>
</gene>
<dbReference type="RefSeq" id="WP_053478938.1">
    <property type="nucleotide sequence ID" value="NZ_CP041305.1"/>
</dbReference>
<protein>
    <recommendedName>
        <fullName evidence="1">Double-GTPase 2 domain-containing protein</fullName>
    </recommendedName>
</protein>
<keyword evidence="3" id="KW-1185">Reference proteome</keyword>
<dbReference type="PATRIC" id="fig|1637975.4.peg.761"/>
<dbReference type="STRING" id="1637975.AN957_05315"/>
<dbReference type="InterPro" id="IPR045528">
    <property type="entry name" value="DO-GTPase2"/>
</dbReference>
<accession>A0A0Q3QJS7</accession>
<dbReference type="SUPFAM" id="SSF52540">
    <property type="entry name" value="P-loop containing nucleoside triphosphate hydrolases"/>
    <property type="match status" value="1"/>
</dbReference>
<proteinExistence type="predicted"/>
<evidence type="ECO:0000259" key="1">
    <source>
        <dbReference type="Pfam" id="PF19993"/>
    </source>
</evidence>
<evidence type="ECO:0000313" key="2">
    <source>
        <dbReference type="EMBL" id="KQL18089.1"/>
    </source>
</evidence>
<name>A0A0Q3QJS7_9BACI</name>
<dbReference type="Proteomes" id="UP000050996">
    <property type="component" value="Unassembled WGS sequence"/>
</dbReference>
<evidence type="ECO:0000313" key="3">
    <source>
        <dbReference type="Proteomes" id="UP000050996"/>
    </source>
</evidence>
<sequence>MISMFKNLFKKEEVKVKPPFYDIVCPYCFEKYQPEDVVFRAAHHLEDDENYALQEDEELNKYRAKFGMDSVPEMEAVLHPKYIHDDDKMYADGVLVAITDSHGIVTRKRLCPSCHNELPINAGKVPSNIISIVGASSVGKSVYMTSLIHTLQNTTAYNFNAACMPLNADVSRKFKEKYEDPIFENGRMLQSTRLELQEPYIFQLIFKNEKQAPLTLVFFDVPGEGMVDQDFLSIFASHIKNSAGILFLVDPLQIKSIRERMLIHLDNRGDLSERYAEPRDVILNLFENFIGHQDKGKTAIPTAVIITKSDLLTTLAEEDGAYIQPNSNLFNNYVHTGALNLIEFENINGEVRRLIEKIDRPFKDALDVYFTNTAFFAVSALGTNPVNKEISGVVNPIRVDEPVIWLLNQLGYIEGKEY</sequence>
<dbReference type="CDD" id="cd00882">
    <property type="entry name" value="Ras_like_GTPase"/>
    <property type="match status" value="1"/>
</dbReference>
<dbReference type="EMBL" id="LJIX01000006">
    <property type="protein sequence ID" value="KQL18089.1"/>
    <property type="molecule type" value="Genomic_DNA"/>
</dbReference>
<dbReference type="Pfam" id="PF19993">
    <property type="entry name" value="DO-GTPase2"/>
    <property type="match status" value="1"/>
</dbReference>
<comment type="caution">
    <text evidence="2">The sequence shown here is derived from an EMBL/GenBank/DDBJ whole genome shotgun (WGS) entry which is preliminary data.</text>
</comment>
<reference evidence="2 3" key="1">
    <citation type="submission" date="2015-09" db="EMBL/GenBank/DDBJ databases">
        <title>Genome sequencing project for genomic taxonomy and phylogenomics of Bacillus-like bacteria.</title>
        <authorList>
            <person name="Liu B."/>
            <person name="Wang J."/>
            <person name="Zhu Y."/>
            <person name="Liu G."/>
            <person name="Chen Q."/>
            <person name="Chen Z."/>
            <person name="Lan J."/>
            <person name="Che J."/>
            <person name="Ge C."/>
            <person name="Shi H."/>
            <person name="Pan Z."/>
            <person name="Liu X."/>
        </authorList>
    </citation>
    <scope>NUCLEOTIDE SEQUENCE [LARGE SCALE GENOMIC DNA]</scope>
    <source>
        <strain evidence="2 3">FJAT-18043</strain>
    </source>
</reference>
<dbReference type="Gene3D" id="3.40.50.300">
    <property type="entry name" value="P-loop containing nucleotide triphosphate hydrolases"/>
    <property type="match status" value="1"/>
</dbReference>
<organism evidence="2 3">
    <name type="scientific">Cytobacillus solani</name>
    <dbReference type="NCBI Taxonomy" id="1637975"/>
    <lineage>
        <taxon>Bacteria</taxon>
        <taxon>Bacillati</taxon>
        <taxon>Bacillota</taxon>
        <taxon>Bacilli</taxon>
        <taxon>Bacillales</taxon>
        <taxon>Bacillaceae</taxon>
        <taxon>Cytobacillus</taxon>
    </lineage>
</organism>
<dbReference type="AlphaFoldDB" id="A0A0Q3QJS7"/>
<dbReference type="InterPro" id="IPR027417">
    <property type="entry name" value="P-loop_NTPase"/>
</dbReference>